<reference evidence="2" key="1">
    <citation type="submission" date="2015-12" db="EMBL/GenBank/DDBJ databases">
        <title>Update maize B73 reference genome by single molecule sequencing technologies.</title>
        <authorList>
            <consortium name="Maize Genome Sequencing Project"/>
            <person name="Ware D."/>
        </authorList>
    </citation>
    <scope>NUCLEOTIDE SEQUENCE [LARGE SCALE GENOMIC DNA]</scope>
    <source>
        <strain evidence="2">cv. B73</strain>
    </source>
</reference>
<protein>
    <submittedName>
        <fullName evidence="1">Uncharacterized protein</fullName>
    </submittedName>
</protein>
<keyword evidence="2" id="KW-1185">Reference proteome</keyword>
<reference evidence="1" key="2">
    <citation type="submission" date="2019-07" db="EMBL/GenBank/DDBJ databases">
        <authorList>
            <person name="Seetharam A."/>
            <person name="Woodhouse M."/>
            <person name="Cannon E."/>
        </authorList>
    </citation>
    <scope>NUCLEOTIDE SEQUENCE [LARGE SCALE GENOMIC DNA]</scope>
    <source>
        <strain evidence="1">cv. B73</strain>
    </source>
</reference>
<proteinExistence type="predicted"/>
<accession>A0A804N3M6</accession>
<organism evidence="1 2">
    <name type="scientific">Zea mays</name>
    <name type="common">Maize</name>
    <dbReference type="NCBI Taxonomy" id="4577"/>
    <lineage>
        <taxon>Eukaryota</taxon>
        <taxon>Viridiplantae</taxon>
        <taxon>Streptophyta</taxon>
        <taxon>Embryophyta</taxon>
        <taxon>Tracheophyta</taxon>
        <taxon>Spermatophyta</taxon>
        <taxon>Magnoliopsida</taxon>
        <taxon>Liliopsida</taxon>
        <taxon>Poales</taxon>
        <taxon>Poaceae</taxon>
        <taxon>PACMAD clade</taxon>
        <taxon>Panicoideae</taxon>
        <taxon>Andropogonodae</taxon>
        <taxon>Andropogoneae</taxon>
        <taxon>Tripsacinae</taxon>
        <taxon>Zea</taxon>
    </lineage>
</organism>
<reference evidence="1" key="3">
    <citation type="submission" date="2021-05" db="UniProtKB">
        <authorList>
            <consortium name="EnsemblPlants"/>
        </authorList>
    </citation>
    <scope>IDENTIFICATION</scope>
    <source>
        <strain evidence="1">cv. B73</strain>
    </source>
</reference>
<dbReference type="AlphaFoldDB" id="A0A804N3M6"/>
<sequence>MPALLAARHGVCARPELLRAVMLQLAVELRFPSSHALAAPCSPMALGHISISQQALCSQRLSVAAPSSCPPWRVAQLPLPPMASGALAPASRISVALQRRARL</sequence>
<evidence type="ECO:0000313" key="1">
    <source>
        <dbReference type="EnsemblPlants" id="Zm00001eb132290_P001"/>
    </source>
</evidence>
<name>A0A804N3M6_MAIZE</name>
<dbReference type="InParanoid" id="A0A804N3M6"/>
<dbReference type="Gramene" id="Zm00001eb132290_T001">
    <property type="protein sequence ID" value="Zm00001eb132290_P001"/>
    <property type="gene ID" value="Zm00001eb132290"/>
</dbReference>
<evidence type="ECO:0000313" key="2">
    <source>
        <dbReference type="Proteomes" id="UP000007305"/>
    </source>
</evidence>
<dbReference type="EnsemblPlants" id="Zm00001eb132290_T001">
    <property type="protein sequence ID" value="Zm00001eb132290_P001"/>
    <property type="gene ID" value="Zm00001eb132290"/>
</dbReference>
<dbReference type="Proteomes" id="UP000007305">
    <property type="component" value="Chromosome 3"/>
</dbReference>